<dbReference type="EMBL" id="BAND01000023">
    <property type="protein sequence ID" value="GAJ28420.1"/>
    <property type="molecule type" value="Genomic_DNA"/>
</dbReference>
<organism evidence="3 4">
    <name type="scientific">Acidomonas methanolica NBRC 104435</name>
    <dbReference type="NCBI Taxonomy" id="1231351"/>
    <lineage>
        <taxon>Bacteria</taxon>
        <taxon>Pseudomonadati</taxon>
        <taxon>Pseudomonadota</taxon>
        <taxon>Alphaproteobacteria</taxon>
        <taxon>Acetobacterales</taxon>
        <taxon>Acetobacteraceae</taxon>
        <taxon>Acidomonas</taxon>
    </lineage>
</organism>
<evidence type="ECO:0000256" key="2">
    <source>
        <dbReference type="SAM" id="Phobius"/>
    </source>
</evidence>
<dbReference type="OrthoDB" id="8479544at2"/>
<evidence type="ECO:0000256" key="1">
    <source>
        <dbReference type="SAM" id="MobiDB-lite"/>
    </source>
</evidence>
<evidence type="ECO:0000313" key="3">
    <source>
        <dbReference type="EMBL" id="GAJ28420.1"/>
    </source>
</evidence>
<protein>
    <submittedName>
        <fullName evidence="3">Uncharacterized protein</fullName>
    </submittedName>
</protein>
<feature type="transmembrane region" description="Helical" evidence="2">
    <location>
        <begin position="372"/>
        <end position="394"/>
    </location>
</feature>
<keyword evidence="2" id="KW-0472">Membrane</keyword>
<keyword evidence="2" id="KW-1133">Transmembrane helix</keyword>
<feature type="transmembrane region" description="Helical" evidence="2">
    <location>
        <begin position="177"/>
        <end position="195"/>
    </location>
</feature>
<feature type="transmembrane region" description="Helical" evidence="2">
    <location>
        <begin position="431"/>
        <end position="449"/>
    </location>
</feature>
<dbReference type="AlphaFoldDB" id="A0A023D3S0"/>
<feature type="transmembrane region" description="Helical" evidence="2">
    <location>
        <begin position="345"/>
        <end position="366"/>
    </location>
</feature>
<feature type="region of interest" description="Disordered" evidence="1">
    <location>
        <begin position="203"/>
        <end position="224"/>
    </location>
</feature>
<feature type="transmembrane region" description="Helical" evidence="2">
    <location>
        <begin position="406"/>
        <end position="425"/>
    </location>
</feature>
<feature type="transmembrane region" description="Helical" evidence="2">
    <location>
        <begin position="59"/>
        <end position="77"/>
    </location>
</feature>
<feature type="transmembrane region" description="Helical" evidence="2">
    <location>
        <begin position="256"/>
        <end position="276"/>
    </location>
</feature>
<keyword evidence="4" id="KW-1185">Reference proteome</keyword>
<reference evidence="3 4" key="2">
    <citation type="journal article" date="2014" name="FEMS Microbiol. Lett.">
        <title>Draft genomic DNA sequence of the facultatively methylotrophic bacterium Acidomonas methanolica type strain MB58.</title>
        <authorList>
            <person name="Higashiura N."/>
            <person name="Hadano H."/>
            <person name="Hirakawa H."/>
            <person name="Matsutani M."/>
            <person name="Takabe S."/>
            <person name="Matsushita K."/>
            <person name="Azuma Y."/>
        </authorList>
    </citation>
    <scope>NUCLEOTIDE SEQUENCE [LARGE SCALE GENOMIC DNA]</scope>
    <source>
        <strain evidence="3 4">MB58</strain>
    </source>
</reference>
<sequence length="467" mass="50797">MRDTLRALRLYVSPVLSRENPALLCGGMYVLLLGAQMIGHHHGSLRHGDHVTMPRDMGIWWWLTQQMIFTALAHQYWRQVRSPLAAFYPRLVMAEHRAALVALAVAVSAFALPLALLGAPLLNVLALEAVALPFCLRSDIATPKALRGRIRWVPTILSLGVSLVFLLPSMQDRVLSAPWYAALILLATGLTLGVFELRPPVGQAPPEPAAPARRAEPDSSRAAGQPSPVLRILLWQPPWLRVAPVPQAFDQTSPGMMVVTSMVMSGVFMVIVAVTIMLSKGHLPSWKEIASGIDSVPRLLCMMAGFGFSQWLTLRRDWPFLLTLGPFGNRAAFARRMYRVHFLRAVQGSVLSVLLAGSIACGIGLISLHRLALAAPGLICVMMGVAYVPSLAVFHARLARPALIQFLATMSAAFGIQILAEIFLGRHPVPLWAWGVAAAAVPFSAFVAWRAPGALARADWPLEPPPL</sequence>
<keyword evidence="2" id="KW-0812">Transmembrane</keyword>
<accession>A0A023D3S0</accession>
<feature type="transmembrane region" description="Helical" evidence="2">
    <location>
        <begin position="98"/>
        <end position="116"/>
    </location>
</feature>
<reference evidence="4" key="1">
    <citation type="journal article" date="2014" name="FEMS Microbiol. Lett.">
        <title>Draft Genomic DNA Sequence of the Facultatively Methylotrophic Bacterium Acidomonas methanolica type strain MB58.</title>
        <authorList>
            <person name="Higashiura N."/>
            <person name="Hadano H."/>
            <person name="Hirakawa H."/>
            <person name="Matsutani M."/>
            <person name="Takabe S."/>
            <person name="Matsushita K."/>
            <person name="Azuma Y."/>
        </authorList>
    </citation>
    <scope>NUCLEOTIDE SEQUENCE [LARGE SCALE GENOMIC DNA]</scope>
    <source>
        <strain evidence="4">MB58</strain>
    </source>
</reference>
<evidence type="ECO:0000313" key="4">
    <source>
        <dbReference type="Proteomes" id="UP000019760"/>
    </source>
</evidence>
<dbReference type="Proteomes" id="UP000019760">
    <property type="component" value="Unassembled WGS sequence"/>
</dbReference>
<name>A0A023D3S0_ACIMT</name>
<feature type="transmembrane region" description="Helical" evidence="2">
    <location>
        <begin position="21"/>
        <end position="39"/>
    </location>
</feature>
<proteinExistence type="predicted"/>
<feature type="transmembrane region" description="Helical" evidence="2">
    <location>
        <begin position="152"/>
        <end position="171"/>
    </location>
</feature>
<dbReference type="RefSeq" id="WP_042056988.1">
    <property type="nucleotide sequence ID" value="NZ_BAND01000023.1"/>
</dbReference>
<gene>
    <name evidence="3" type="ORF">Amme_023_013</name>
</gene>
<comment type="caution">
    <text evidence="3">The sequence shown here is derived from an EMBL/GenBank/DDBJ whole genome shotgun (WGS) entry which is preliminary data.</text>
</comment>